<dbReference type="AlphaFoldDB" id="A0A0C3F660"/>
<organism evidence="2 3">
    <name type="scientific">Piloderma croceum (strain F 1598)</name>
    <dbReference type="NCBI Taxonomy" id="765440"/>
    <lineage>
        <taxon>Eukaryota</taxon>
        <taxon>Fungi</taxon>
        <taxon>Dikarya</taxon>
        <taxon>Basidiomycota</taxon>
        <taxon>Agaricomycotina</taxon>
        <taxon>Agaricomycetes</taxon>
        <taxon>Agaricomycetidae</taxon>
        <taxon>Atheliales</taxon>
        <taxon>Atheliaceae</taxon>
        <taxon>Piloderma</taxon>
    </lineage>
</organism>
<gene>
    <name evidence="2" type="ORF">PILCRDRAFT_673173</name>
</gene>
<evidence type="ECO:0000313" key="3">
    <source>
        <dbReference type="Proteomes" id="UP000054166"/>
    </source>
</evidence>
<dbReference type="HOGENOM" id="CLU_1949647_0_0_1"/>
<keyword evidence="3" id="KW-1185">Reference proteome</keyword>
<evidence type="ECO:0000313" key="2">
    <source>
        <dbReference type="EMBL" id="KIM75499.1"/>
    </source>
</evidence>
<protein>
    <submittedName>
        <fullName evidence="2">Uncharacterized protein</fullName>
    </submittedName>
</protein>
<name>A0A0C3F660_PILCF</name>
<dbReference type="InParanoid" id="A0A0C3F660"/>
<reference evidence="2 3" key="1">
    <citation type="submission" date="2014-04" db="EMBL/GenBank/DDBJ databases">
        <authorList>
            <consortium name="DOE Joint Genome Institute"/>
            <person name="Kuo A."/>
            <person name="Tarkka M."/>
            <person name="Buscot F."/>
            <person name="Kohler A."/>
            <person name="Nagy L.G."/>
            <person name="Floudas D."/>
            <person name="Copeland A."/>
            <person name="Barry K.W."/>
            <person name="Cichocki N."/>
            <person name="Veneault-Fourrey C."/>
            <person name="LaButti K."/>
            <person name="Lindquist E.A."/>
            <person name="Lipzen A."/>
            <person name="Lundell T."/>
            <person name="Morin E."/>
            <person name="Murat C."/>
            <person name="Sun H."/>
            <person name="Tunlid A."/>
            <person name="Henrissat B."/>
            <person name="Grigoriev I.V."/>
            <person name="Hibbett D.S."/>
            <person name="Martin F."/>
            <person name="Nordberg H.P."/>
            <person name="Cantor M.N."/>
            <person name="Hua S.X."/>
        </authorList>
    </citation>
    <scope>NUCLEOTIDE SEQUENCE [LARGE SCALE GENOMIC DNA]</scope>
    <source>
        <strain evidence="2 3">F 1598</strain>
    </source>
</reference>
<evidence type="ECO:0000256" key="1">
    <source>
        <dbReference type="SAM" id="MobiDB-lite"/>
    </source>
</evidence>
<proteinExistence type="predicted"/>
<dbReference type="Proteomes" id="UP000054166">
    <property type="component" value="Unassembled WGS sequence"/>
</dbReference>
<reference evidence="3" key="2">
    <citation type="submission" date="2015-01" db="EMBL/GenBank/DDBJ databases">
        <title>Evolutionary Origins and Diversification of the Mycorrhizal Mutualists.</title>
        <authorList>
            <consortium name="DOE Joint Genome Institute"/>
            <consortium name="Mycorrhizal Genomics Consortium"/>
            <person name="Kohler A."/>
            <person name="Kuo A."/>
            <person name="Nagy L.G."/>
            <person name="Floudas D."/>
            <person name="Copeland A."/>
            <person name="Barry K.W."/>
            <person name="Cichocki N."/>
            <person name="Veneault-Fourrey C."/>
            <person name="LaButti K."/>
            <person name="Lindquist E.A."/>
            <person name="Lipzen A."/>
            <person name="Lundell T."/>
            <person name="Morin E."/>
            <person name="Murat C."/>
            <person name="Riley R."/>
            <person name="Ohm R."/>
            <person name="Sun H."/>
            <person name="Tunlid A."/>
            <person name="Henrissat B."/>
            <person name="Grigoriev I.V."/>
            <person name="Hibbett D.S."/>
            <person name="Martin F."/>
        </authorList>
    </citation>
    <scope>NUCLEOTIDE SEQUENCE [LARGE SCALE GENOMIC DNA]</scope>
    <source>
        <strain evidence="3">F 1598</strain>
    </source>
</reference>
<accession>A0A0C3F660</accession>
<feature type="region of interest" description="Disordered" evidence="1">
    <location>
        <begin position="1"/>
        <end position="32"/>
    </location>
</feature>
<sequence length="129" mass="14350">MTHHTMSPSWITPLQTLDAQPSDSTGVTTNNQTRRSLAFVNVPAPFYSFFSYIGHEAPDRGGLKLWRWEGVDHDKAHFSRYRGLAIASGGRMTIYPTGASPFRLDTVSSTALSLSHQEAVFQDPRPTLQ</sequence>
<dbReference type="EMBL" id="KN833046">
    <property type="protein sequence ID" value="KIM75499.1"/>
    <property type="molecule type" value="Genomic_DNA"/>
</dbReference>